<feature type="compositionally biased region" description="Low complexity" evidence="1">
    <location>
        <begin position="60"/>
        <end position="95"/>
    </location>
</feature>
<protein>
    <submittedName>
        <fullName evidence="2">Uncharacterized protein</fullName>
    </submittedName>
</protein>
<sequence>MVGLSRSSFNYYVELSYDGIGITSSQMAGRSGSSFSLTPGNQEALEEQLRVAKSQATPKRSATLASAVRSSVASKRSRVASDTSDSSAASVSAQRSRARSGVPKYIDDAAAPPVL</sequence>
<feature type="compositionally biased region" description="Polar residues" evidence="1">
    <location>
        <begin position="26"/>
        <end position="41"/>
    </location>
</feature>
<name>A0A7H8QWW1_TALRU</name>
<evidence type="ECO:0000313" key="3">
    <source>
        <dbReference type="Proteomes" id="UP000509510"/>
    </source>
</evidence>
<evidence type="ECO:0000256" key="1">
    <source>
        <dbReference type="SAM" id="MobiDB-lite"/>
    </source>
</evidence>
<accession>A0A7H8QWW1</accession>
<dbReference type="GeneID" id="55992895"/>
<proteinExistence type="predicted"/>
<feature type="region of interest" description="Disordered" evidence="1">
    <location>
        <begin position="26"/>
        <end position="115"/>
    </location>
</feature>
<organism evidence="2 3">
    <name type="scientific">Talaromyces rugulosus</name>
    <name type="common">Penicillium rugulosum</name>
    <dbReference type="NCBI Taxonomy" id="121627"/>
    <lineage>
        <taxon>Eukaryota</taxon>
        <taxon>Fungi</taxon>
        <taxon>Dikarya</taxon>
        <taxon>Ascomycota</taxon>
        <taxon>Pezizomycotina</taxon>
        <taxon>Eurotiomycetes</taxon>
        <taxon>Eurotiomycetidae</taxon>
        <taxon>Eurotiales</taxon>
        <taxon>Trichocomaceae</taxon>
        <taxon>Talaromyces</taxon>
        <taxon>Talaromyces sect. Islandici</taxon>
    </lineage>
</organism>
<dbReference type="RefSeq" id="XP_035344454.1">
    <property type="nucleotide sequence ID" value="XM_035488561.1"/>
</dbReference>
<dbReference type="AlphaFoldDB" id="A0A7H8QWW1"/>
<dbReference type="KEGG" id="trg:TRUGW13939_05398"/>
<gene>
    <name evidence="2" type="ORF">TRUGW13939_05398</name>
</gene>
<reference evidence="3" key="1">
    <citation type="submission" date="2020-06" db="EMBL/GenBank/DDBJ databases">
        <title>A chromosome-scale genome assembly of Talaromyces rugulosus W13939.</title>
        <authorList>
            <person name="Wang B."/>
            <person name="Guo L."/>
            <person name="Ye K."/>
            <person name="Wang L."/>
        </authorList>
    </citation>
    <scope>NUCLEOTIDE SEQUENCE [LARGE SCALE GENOMIC DNA]</scope>
    <source>
        <strain evidence="3">W13939</strain>
    </source>
</reference>
<dbReference type="EMBL" id="CP055900">
    <property type="protein sequence ID" value="QKX58276.1"/>
    <property type="molecule type" value="Genomic_DNA"/>
</dbReference>
<evidence type="ECO:0000313" key="2">
    <source>
        <dbReference type="EMBL" id="QKX58276.1"/>
    </source>
</evidence>
<dbReference type="Proteomes" id="UP000509510">
    <property type="component" value="Chromosome III"/>
</dbReference>
<keyword evidence="3" id="KW-1185">Reference proteome</keyword>